<dbReference type="AlphaFoldDB" id="A0A1F4XJP4"/>
<sequence>MARKPITFYKITRSGPKSNKKPENALKSRKKLLMRIEKEGQTKWLVNALEFNTLKIKKYGLSAKVGLKK</sequence>
<comment type="caution">
    <text evidence="1">The sequence shown here is derived from an EMBL/GenBank/DDBJ whole genome shotgun (WGS) entry which is preliminary data.</text>
</comment>
<dbReference type="Proteomes" id="UP000177614">
    <property type="component" value="Unassembled WGS sequence"/>
</dbReference>
<proteinExistence type="predicted"/>
<evidence type="ECO:0000313" key="1">
    <source>
        <dbReference type="EMBL" id="OGC81814.1"/>
    </source>
</evidence>
<gene>
    <name evidence="1" type="ORF">A2V81_01770</name>
</gene>
<accession>A0A1F4XJP4</accession>
<dbReference type="EMBL" id="MEWR01000018">
    <property type="protein sequence ID" value="OGC81814.1"/>
    <property type="molecule type" value="Genomic_DNA"/>
</dbReference>
<organism evidence="1 2">
    <name type="scientific">Candidatus Abawacabacteria bacterium RBG_16_42_10</name>
    <dbReference type="NCBI Taxonomy" id="1817814"/>
    <lineage>
        <taxon>Bacteria</taxon>
        <taxon>Candidatus Abawacaibacteriota</taxon>
    </lineage>
</organism>
<reference evidence="1 2" key="1">
    <citation type="journal article" date="2016" name="Nat. Commun.">
        <title>Thousands of microbial genomes shed light on interconnected biogeochemical processes in an aquifer system.</title>
        <authorList>
            <person name="Anantharaman K."/>
            <person name="Brown C.T."/>
            <person name="Hug L.A."/>
            <person name="Sharon I."/>
            <person name="Castelle C.J."/>
            <person name="Probst A.J."/>
            <person name="Thomas B.C."/>
            <person name="Singh A."/>
            <person name="Wilkins M.J."/>
            <person name="Karaoz U."/>
            <person name="Brodie E.L."/>
            <person name="Williams K.H."/>
            <person name="Hubbard S.S."/>
            <person name="Banfield J.F."/>
        </authorList>
    </citation>
    <scope>NUCLEOTIDE SEQUENCE [LARGE SCALE GENOMIC DNA]</scope>
</reference>
<protein>
    <submittedName>
        <fullName evidence="1">Uncharacterized protein</fullName>
    </submittedName>
</protein>
<name>A0A1F4XJP4_9BACT</name>
<evidence type="ECO:0000313" key="2">
    <source>
        <dbReference type="Proteomes" id="UP000177614"/>
    </source>
</evidence>